<dbReference type="SMART" id="SM00530">
    <property type="entry name" value="HTH_XRE"/>
    <property type="match status" value="1"/>
</dbReference>
<proteinExistence type="predicted"/>
<dbReference type="InterPro" id="IPR041664">
    <property type="entry name" value="AAA_16"/>
</dbReference>
<gene>
    <name evidence="2" type="ORF">AVL59_11410</name>
    <name evidence="3" type="ORF">J2Z21_001151</name>
</gene>
<evidence type="ECO:0000313" key="3">
    <source>
        <dbReference type="EMBL" id="MBP2048227.1"/>
    </source>
</evidence>
<sequence length="415" mass="44928">MTFQQSPGPRPSLAVALVRAREAACLTQDELAVRSGLSVRAIRNLETGHTARPRRQSLVLLAEALGLAPAEARRLLRLPRDGQPPAPAGCAVPAELPPAPRHRLVGREALADALTARLPGQGHPAVVVGPPGAGKTSLVLRTARTALGRFPDGQVFVDLHPTSCLPFTPDQLVRRVLRSLGRASGALSPEEARARLRDALSTRRVLVVLDNVVTEAQVRPLLVDGGRSAVLVAARRELPALPGQLCHRIGTLGRREAYQVLADLVGTARVRAERPAALDIVRYCGALPLALHIAGLWLTARPHRRLGDLADRLSDERDRLDTLSVGDLSLRASVAAYHRPLPPPLKASLHQLQDVPGDFGVDELLSRVTPSRRVATDLLEELLHRQMIRAGEPDPAGRVRHRLHDAVRLYVTHRA</sequence>
<dbReference type="PROSITE" id="PS50943">
    <property type="entry name" value="HTH_CROC1"/>
    <property type="match status" value="1"/>
</dbReference>
<dbReference type="InterPro" id="IPR027417">
    <property type="entry name" value="P-loop_NTPase"/>
</dbReference>
<dbReference type="CDD" id="cd00093">
    <property type="entry name" value="HTH_XRE"/>
    <property type="match status" value="1"/>
</dbReference>
<dbReference type="GO" id="GO:0003677">
    <property type="term" value="F:DNA binding"/>
    <property type="evidence" value="ECO:0007669"/>
    <property type="project" value="InterPro"/>
</dbReference>
<accession>A0A1B1AU90</accession>
<dbReference type="GO" id="GO:0043531">
    <property type="term" value="F:ADP binding"/>
    <property type="evidence" value="ECO:0007669"/>
    <property type="project" value="InterPro"/>
</dbReference>
<evidence type="ECO:0000313" key="2">
    <source>
        <dbReference type="EMBL" id="ANP50138.1"/>
    </source>
</evidence>
<dbReference type="Proteomes" id="UP001519309">
    <property type="component" value="Unassembled WGS sequence"/>
</dbReference>
<evidence type="ECO:0000259" key="1">
    <source>
        <dbReference type="PROSITE" id="PS50943"/>
    </source>
</evidence>
<dbReference type="Proteomes" id="UP000092659">
    <property type="component" value="Chromosome"/>
</dbReference>
<evidence type="ECO:0000313" key="4">
    <source>
        <dbReference type="Proteomes" id="UP000092659"/>
    </source>
</evidence>
<dbReference type="SUPFAM" id="SSF47413">
    <property type="entry name" value="lambda repressor-like DNA-binding domains"/>
    <property type="match status" value="1"/>
</dbReference>
<dbReference type="EMBL" id="CP016279">
    <property type="protein sequence ID" value="ANP50138.1"/>
    <property type="molecule type" value="Genomic_DNA"/>
</dbReference>
<evidence type="ECO:0000313" key="5">
    <source>
        <dbReference type="Proteomes" id="UP001519309"/>
    </source>
</evidence>
<dbReference type="InterPro" id="IPR010982">
    <property type="entry name" value="Lambda_DNA-bd_dom_sf"/>
</dbReference>
<dbReference type="RefSeq" id="WP_067302351.1">
    <property type="nucleotide sequence ID" value="NZ_CP016279.1"/>
</dbReference>
<reference evidence="3 5" key="2">
    <citation type="submission" date="2021-03" db="EMBL/GenBank/DDBJ databases">
        <title>Genomic Encyclopedia of Type Strains, Phase IV (KMG-IV): sequencing the most valuable type-strain genomes for metagenomic binning, comparative biology and taxonomic classification.</title>
        <authorList>
            <person name="Goeker M."/>
        </authorList>
    </citation>
    <scope>NUCLEOTIDE SEQUENCE [LARGE SCALE GENOMIC DNA]</scope>
    <source>
        <strain evidence="3 5">DSM 40499</strain>
    </source>
</reference>
<protein>
    <submittedName>
        <fullName evidence="3">Transcriptional regulator with XRE-family HTH domain</fullName>
    </submittedName>
</protein>
<feature type="domain" description="HTH cro/C1-type" evidence="1">
    <location>
        <begin position="17"/>
        <end position="72"/>
    </location>
</feature>
<organism evidence="2 4">
    <name type="scientific">Streptomyces griseochromogenes</name>
    <dbReference type="NCBI Taxonomy" id="68214"/>
    <lineage>
        <taxon>Bacteria</taxon>
        <taxon>Bacillati</taxon>
        <taxon>Actinomycetota</taxon>
        <taxon>Actinomycetes</taxon>
        <taxon>Kitasatosporales</taxon>
        <taxon>Streptomycetaceae</taxon>
        <taxon>Streptomyces</taxon>
    </lineage>
</organism>
<dbReference type="EMBL" id="JAGGLP010000002">
    <property type="protein sequence ID" value="MBP2048227.1"/>
    <property type="molecule type" value="Genomic_DNA"/>
</dbReference>
<dbReference type="KEGG" id="sgs:AVL59_11410"/>
<reference evidence="2 4" key="1">
    <citation type="submission" date="2016-06" db="EMBL/GenBank/DDBJ databases">
        <title>Complete genome sequence of Streptomyces griseochromogenes ATCC 14511, the Blasticidin S producer.</title>
        <authorList>
            <person name="Wu L."/>
        </authorList>
    </citation>
    <scope>NUCLEOTIDE SEQUENCE [LARGE SCALE GENOMIC DNA]</scope>
    <source>
        <strain evidence="2 4">ATCC 14511</strain>
    </source>
</reference>
<dbReference type="Gene3D" id="1.10.260.40">
    <property type="entry name" value="lambda repressor-like DNA-binding domains"/>
    <property type="match status" value="1"/>
</dbReference>
<dbReference type="PANTHER" id="PTHR47691:SF3">
    <property type="entry name" value="HTH-TYPE TRANSCRIPTIONAL REGULATOR RV0890C-RELATED"/>
    <property type="match status" value="1"/>
</dbReference>
<dbReference type="AlphaFoldDB" id="A0A1B1AU90"/>
<name>A0A1B1AU90_9ACTN</name>
<dbReference type="PRINTS" id="PR00364">
    <property type="entry name" value="DISEASERSIST"/>
</dbReference>
<keyword evidence="5" id="KW-1185">Reference proteome</keyword>
<dbReference type="PANTHER" id="PTHR47691">
    <property type="entry name" value="REGULATOR-RELATED"/>
    <property type="match status" value="1"/>
</dbReference>
<dbReference type="Pfam" id="PF01381">
    <property type="entry name" value="HTH_3"/>
    <property type="match status" value="1"/>
</dbReference>
<dbReference type="InterPro" id="IPR001387">
    <property type="entry name" value="Cro/C1-type_HTH"/>
</dbReference>
<dbReference type="Gene3D" id="3.40.50.300">
    <property type="entry name" value="P-loop containing nucleotide triphosphate hydrolases"/>
    <property type="match status" value="1"/>
</dbReference>
<dbReference type="OrthoDB" id="7628974at2"/>
<dbReference type="STRING" id="68214.AVL59_11410"/>
<dbReference type="SUPFAM" id="SSF52540">
    <property type="entry name" value="P-loop containing nucleoside triphosphate hydrolases"/>
    <property type="match status" value="1"/>
</dbReference>
<dbReference type="Pfam" id="PF13191">
    <property type="entry name" value="AAA_16"/>
    <property type="match status" value="1"/>
</dbReference>